<gene>
    <name evidence="2" type="ORF">GUJ93_ZPchr0012g19690</name>
</gene>
<accession>A0A8J6BWJ9</accession>
<protein>
    <submittedName>
        <fullName evidence="2">Uncharacterized protein</fullName>
    </submittedName>
</protein>
<comment type="caution">
    <text evidence="2">The sequence shown here is derived from an EMBL/GenBank/DDBJ whole genome shotgun (WGS) entry which is preliminary data.</text>
</comment>
<sequence length="98" mass="10912">MCHGPIKHGHKCESSFTRMKIIIDSTESDDDTNRAAASGFGTKRTMASGSSTKRQKVTVASGSDTKLDVVKEMLQYLIEKIYVLKEKIYTLIEKGLKK</sequence>
<dbReference type="EMBL" id="JAAALK010000080">
    <property type="protein sequence ID" value="KAG8095020.1"/>
    <property type="molecule type" value="Genomic_DNA"/>
</dbReference>
<dbReference type="Proteomes" id="UP000729402">
    <property type="component" value="Unassembled WGS sequence"/>
</dbReference>
<keyword evidence="3" id="KW-1185">Reference proteome</keyword>
<feature type="compositionally biased region" description="Polar residues" evidence="1">
    <location>
        <begin position="45"/>
        <end position="57"/>
    </location>
</feature>
<proteinExistence type="predicted"/>
<evidence type="ECO:0000313" key="3">
    <source>
        <dbReference type="Proteomes" id="UP000729402"/>
    </source>
</evidence>
<name>A0A8J6BWJ9_ZIZPA</name>
<reference evidence="2" key="1">
    <citation type="journal article" date="2021" name="bioRxiv">
        <title>Whole Genome Assembly and Annotation of Northern Wild Rice, Zizania palustris L., Supports a Whole Genome Duplication in the Zizania Genus.</title>
        <authorList>
            <person name="Haas M."/>
            <person name="Kono T."/>
            <person name="Macchietto M."/>
            <person name="Millas R."/>
            <person name="McGilp L."/>
            <person name="Shao M."/>
            <person name="Duquette J."/>
            <person name="Hirsch C.N."/>
            <person name="Kimball J."/>
        </authorList>
    </citation>
    <scope>NUCLEOTIDE SEQUENCE</scope>
    <source>
        <tissue evidence="2">Fresh leaf tissue</tissue>
    </source>
</reference>
<evidence type="ECO:0000256" key="1">
    <source>
        <dbReference type="SAM" id="MobiDB-lite"/>
    </source>
</evidence>
<organism evidence="2 3">
    <name type="scientific">Zizania palustris</name>
    <name type="common">Northern wild rice</name>
    <dbReference type="NCBI Taxonomy" id="103762"/>
    <lineage>
        <taxon>Eukaryota</taxon>
        <taxon>Viridiplantae</taxon>
        <taxon>Streptophyta</taxon>
        <taxon>Embryophyta</taxon>
        <taxon>Tracheophyta</taxon>
        <taxon>Spermatophyta</taxon>
        <taxon>Magnoliopsida</taxon>
        <taxon>Liliopsida</taxon>
        <taxon>Poales</taxon>
        <taxon>Poaceae</taxon>
        <taxon>BOP clade</taxon>
        <taxon>Oryzoideae</taxon>
        <taxon>Oryzeae</taxon>
        <taxon>Zizaniinae</taxon>
        <taxon>Zizania</taxon>
    </lineage>
</organism>
<feature type="region of interest" description="Disordered" evidence="1">
    <location>
        <begin position="28"/>
        <end position="57"/>
    </location>
</feature>
<evidence type="ECO:0000313" key="2">
    <source>
        <dbReference type="EMBL" id="KAG8095020.1"/>
    </source>
</evidence>
<dbReference type="AlphaFoldDB" id="A0A8J6BWJ9"/>
<reference evidence="2" key="2">
    <citation type="submission" date="2021-02" db="EMBL/GenBank/DDBJ databases">
        <authorList>
            <person name="Kimball J.A."/>
            <person name="Haas M.W."/>
            <person name="Macchietto M."/>
            <person name="Kono T."/>
            <person name="Duquette J."/>
            <person name="Shao M."/>
        </authorList>
    </citation>
    <scope>NUCLEOTIDE SEQUENCE</scope>
    <source>
        <tissue evidence="2">Fresh leaf tissue</tissue>
    </source>
</reference>